<evidence type="ECO:0000259" key="2">
    <source>
        <dbReference type="Pfam" id="PF12697"/>
    </source>
</evidence>
<dbReference type="GO" id="GO:0016787">
    <property type="term" value="F:hydrolase activity"/>
    <property type="evidence" value="ECO:0007669"/>
    <property type="project" value="UniProtKB-KW"/>
</dbReference>
<keyword evidence="1 3" id="KW-0378">Hydrolase</keyword>
<dbReference type="PANTHER" id="PTHR43798:SF31">
    <property type="entry name" value="AB HYDROLASE SUPERFAMILY PROTEIN YCLE"/>
    <property type="match status" value="1"/>
</dbReference>
<protein>
    <submittedName>
        <fullName evidence="3">Alpha/Beta hydrolase protein</fullName>
    </submittedName>
</protein>
<dbReference type="InterPro" id="IPR000073">
    <property type="entry name" value="AB_hydrolase_1"/>
</dbReference>
<accession>A0ABR4HR03</accession>
<dbReference type="Pfam" id="PF12697">
    <property type="entry name" value="Abhydrolase_6"/>
    <property type="match status" value="1"/>
</dbReference>
<keyword evidence="4" id="KW-1185">Reference proteome</keyword>
<name>A0ABR4HR03_9EURO</name>
<dbReference type="SUPFAM" id="SSF53474">
    <property type="entry name" value="alpha/beta-Hydrolases"/>
    <property type="match status" value="1"/>
</dbReference>
<dbReference type="EMBL" id="JBFXLS010000088">
    <property type="protein sequence ID" value="KAL2817906.1"/>
    <property type="molecule type" value="Genomic_DNA"/>
</dbReference>
<evidence type="ECO:0000256" key="1">
    <source>
        <dbReference type="ARBA" id="ARBA00022801"/>
    </source>
</evidence>
<evidence type="ECO:0000313" key="4">
    <source>
        <dbReference type="Proteomes" id="UP001610335"/>
    </source>
</evidence>
<feature type="domain" description="AB hydrolase-1" evidence="2">
    <location>
        <begin position="30"/>
        <end position="293"/>
    </location>
</feature>
<dbReference type="Gene3D" id="3.40.50.1820">
    <property type="entry name" value="alpha/beta hydrolase"/>
    <property type="match status" value="1"/>
</dbReference>
<evidence type="ECO:0000313" key="3">
    <source>
        <dbReference type="EMBL" id="KAL2817906.1"/>
    </source>
</evidence>
<dbReference type="InterPro" id="IPR029058">
    <property type="entry name" value="AB_hydrolase_fold"/>
</dbReference>
<gene>
    <name evidence="3" type="ORF">BDW59DRAFT_152358</name>
</gene>
<dbReference type="PANTHER" id="PTHR43798">
    <property type="entry name" value="MONOACYLGLYCEROL LIPASE"/>
    <property type="match status" value="1"/>
</dbReference>
<dbReference type="InterPro" id="IPR050266">
    <property type="entry name" value="AB_hydrolase_sf"/>
</dbReference>
<sequence>MSSLSISTSPDTTLHVRITRPKTNTRKPLLVFLHYWGGSSLTWYKLVFPDSTTTLSSEYPTAAIDLRGWGQSTGPTEDAAGASYSITTMASDIASVLSQLKSHAQNEDLLANGFVLVGHSMGAKVALATLSALPAADLLGALKGLVLVAPAPPTALVLPVEMKEQQKVAYETEDSVRWVATNVLSSVEHLSEGDLDIIVRDSLSGNPLAKAAWPAYGMGEDITDEVSGALLALSAAGIQVRVLAGELDVVERKDRVESEVCRFLEGSGVMVSFRVVPAVKHLLPLESPAAVWEEISHF</sequence>
<comment type="caution">
    <text evidence="3">The sequence shown here is derived from an EMBL/GenBank/DDBJ whole genome shotgun (WGS) entry which is preliminary data.</text>
</comment>
<reference evidence="3 4" key="1">
    <citation type="submission" date="2024-07" db="EMBL/GenBank/DDBJ databases">
        <title>Section-level genome sequencing and comparative genomics of Aspergillus sections Usti and Cavernicolus.</title>
        <authorList>
            <consortium name="Lawrence Berkeley National Laboratory"/>
            <person name="Nybo J.L."/>
            <person name="Vesth T.C."/>
            <person name="Theobald S."/>
            <person name="Frisvad J.C."/>
            <person name="Larsen T.O."/>
            <person name="Kjaerboelling I."/>
            <person name="Rothschild-Mancinelli K."/>
            <person name="Lyhne E.K."/>
            <person name="Kogle M.E."/>
            <person name="Barry K."/>
            <person name="Clum A."/>
            <person name="Na H."/>
            <person name="Ledsgaard L."/>
            <person name="Lin J."/>
            <person name="Lipzen A."/>
            <person name="Kuo A."/>
            <person name="Riley R."/>
            <person name="Mondo S."/>
            <person name="LaButti K."/>
            <person name="Haridas S."/>
            <person name="Pangalinan J."/>
            <person name="Salamov A.A."/>
            <person name="Simmons B.A."/>
            <person name="Magnuson J.K."/>
            <person name="Chen J."/>
            <person name="Drula E."/>
            <person name="Henrissat B."/>
            <person name="Wiebenga A."/>
            <person name="Lubbers R.J."/>
            <person name="Gomes A.C."/>
            <person name="Makela M.R."/>
            <person name="Stajich J."/>
            <person name="Grigoriev I.V."/>
            <person name="Mortensen U.H."/>
            <person name="De vries R.P."/>
            <person name="Baker S.E."/>
            <person name="Andersen M.R."/>
        </authorList>
    </citation>
    <scope>NUCLEOTIDE SEQUENCE [LARGE SCALE GENOMIC DNA]</scope>
    <source>
        <strain evidence="3 4">CBS 600.67</strain>
    </source>
</reference>
<proteinExistence type="predicted"/>
<dbReference type="Proteomes" id="UP001610335">
    <property type="component" value="Unassembled WGS sequence"/>
</dbReference>
<organism evidence="3 4">
    <name type="scientific">Aspergillus cavernicola</name>
    <dbReference type="NCBI Taxonomy" id="176166"/>
    <lineage>
        <taxon>Eukaryota</taxon>
        <taxon>Fungi</taxon>
        <taxon>Dikarya</taxon>
        <taxon>Ascomycota</taxon>
        <taxon>Pezizomycotina</taxon>
        <taxon>Eurotiomycetes</taxon>
        <taxon>Eurotiomycetidae</taxon>
        <taxon>Eurotiales</taxon>
        <taxon>Aspergillaceae</taxon>
        <taxon>Aspergillus</taxon>
        <taxon>Aspergillus subgen. Nidulantes</taxon>
    </lineage>
</organism>